<dbReference type="GO" id="GO:0004930">
    <property type="term" value="F:G protein-coupled receptor activity"/>
    <property type="evidence" value="ECO:0007669"/>
    <property type="project" value="UniProtKB-KW"/>
</dbReference>
<dbReference type="Gene3D" id="1.20.1070.10">
    <property type="entry name" value="Rhodopsin 7-helix transmembrane proteins"/>
    <property type="match status" value="1"/>
</dbReference>
<keyword evidence="4 10" id="KW-1133">Transmembrane helix</keyword>
<keyword evidence="13" id="KW-1185">Reference proteome</keyword>
<evidence type="ECO:0000256" key="9">
    <source>
        <dbReference type="RuleBase" id="RU000688"/>
    </source>
</evidence>
<dbReference type="PROSITE" id="PS50262">
    <property type="entry name" value="G_PROTEIN_RECEP_F1_2"/>
    <property type="match status" value="1"/>
</dbReference>
<sequence>MLVGLYGYIALILTASIFNLCLLVIILGNRKLRTMTNIIVASLAVSDFCIGSIVCPSELIHYVTNYKAITAKGCVVHQAVQIFIPLVSSFHLLAVAVERYIKIVEPLRYFEIATKSRLCFILLMIWIFPLLISALPVMGWNHVSLVGNVTYTNVYLNMTGCDFLETLPCTYMGMVLVIILSVYCVMVGLYVKIFFIALSQVRQIKSLQIGGKSSSAPLLHSELKVLIILTVTIGFFFVSWLPIGTVIAYDCVCEEFDKVAWGVSLYIAFANASVNPVIYGIGNREIRNVMLQNIPCPGKTNVVRPECIAMVHCGSTSTIASTVRASGICGPIAPGVAVSTCDDDNLPVYFTIKEYDAKSGGHI</sequence>
<evidence type="ECO:0000256" key="6">
    <source>
        <dbReference type="ARBA" id="ARBA00023136"/>
    </source>
</evidence>
<dbReference type="AlphaFoldDB" id="A0ABD3VJH7"/>
<keyword evidence="3 9" id="KW-0812">Transmembrane</keyword>
<organism evidence="12 13">
    <name type="scientific">Sinanodonta woodiana</name>
    <name type="common">Chinese pond mussel</name>
    <name type="synonym">Anodonta woodiana</name>
    <dbReference type="NCBI Taxonomy" id="1069815"/>
    <lineage>
        <taxon>Eukaryota</taxon>
        <taxon>Metazoa</taxon>
        <taxon>Spiralia</taxon>
        <taxon>Lophotrochozoa</taxon>
        <taxon>Mollusca</taxon>
        <taxon>Bivalvia</taxon>
        <taxon>Autobranchia</taxon>
        <taxon>Heteroconchia</taxon>
        <taxon>Palaeoheterodonta</taxon>
        <taxon>Unionida</taxon>
        <taxon>Unionoidea</taxon>
        <taxon>Unionidae</taxon>
        <taxon>Unioninae</taxon>
        <taxon>Sinanodonta</taxon>
    </lineage>
</organism>
<dbReference type="InterPro" id="IPR000276">
    <property type="entry name" value="GPCR_Rhodpsn"/>
</dbReference>
<name>A0ABD3VJH7_SINWO</name>
<dbReference type="PANTHER" id="PTHR24249">
    <property type="entry name" value="HISTAMINE RECEPTOR-RELATED G-PROTEIN COUPLED RECEPTOR"/>
    <property type="match status" value="1"/>
</dbReference>
<dbReference type="GO" id="GO:0005886">
    <property type="term" value="C:plasma membrane"/>
    <property type="evidence" value="ECO:0007669"/>
    <property type="project" value="UniProtKB-SubCell"/>
</dbReference>
<keyword evidence="2" id="KW-1003">Cell membrane</keyword>
<keyword evidence="5 9" id="KW-0297">G-protein coupled receptor</keyword>
<feature type="transmembrane region" description="Helical" evidence="10">
    <location>
        <begin position="261"/>
        <end position="282"/>
    </location>
</feature>
<dbReference type="PROSITE" id="PS00237">
    <property type="entry name" value="G_PROTEIN_RECEP_F1_1"/>
    <property type="match status" value="1"/>
</dbReference>
<evidence type="ECO:0000313" key="12">
    <source>
        <dbReference type="EMBL" id="KAL3861739.1"/>
    </source>
</evidence>
<proteinExistence type="inferred from homology"/>
<feature type="transmembrane region" description="Helical" evidence="10">
    <location>
        <begin position="75"/>
        <end position="97"/>
    </location>
</feature>
<comment type="caution">
    <text evidence="12">The sequence shown here is derived from an EMBL/GenBank/DDBJ whole genome shotgun (WGS) entry which is preliminary data.</text>
</comment>
<dbReference type="Proteomes" id="UP001634394">
    <property type="component" value="Unassembled WGS sequence"/>
</dbReference>
<keyword evidence="7 9" id="KW-0675">Receptor</keyword>
<dbReference type="EMBL" id="JBJQND010000011">
    <property type="protein sequence ID" value="KAL3861739.1"/>
    <property type="molecule type" value="Genomic_DNA"/>
</dbReference>
<feature type="transmembrane region" description="Helical" evidence="10">
    <location>
        <begin position="6"/>
        <end position="27"/>
    </location>
</feature>
<evidence type="ECO:0000256" key="5">
    <source>
        <dbReference type="ARBA" id="ARBA00023040"/>
    </source>
</evidence>
<feature type="domain" description="G-protein coupled receptors family 1 profile" evidence="11">
    <location>
        <begin position="18"/>
        <end position="279"/>
    </location>
</feature>
<evidence type="ECO:0000256" key="1">
    <source>
        <dbReference type="ARBA" id="ARBA00004651"/>
    </source>
</evidence>
<comment type="similarity">
    <text evidence="9">Belongs to the G-protein coupled receptor 1 family.</text>
</comment>
<evidence type="ECO:0000256" key="4">
    <source>
        <dbReference type="ARBA" id="ARBA00022989"/>
    </source>
</evidence>
<evidence type="ECO:0000259" key="11">
    <source>
        <dbReference type="PROSITE" id="PS50262"/>
    </source>
</evidence>
<dbReference type="CDD" id="cd00637">
    <property type="entry name" value="7tm_classA_rhodopsin-like"/>
    <property type="match status" value="1"/>
</dbReference>
<gene>
    <name evidence="12" type="ORF">ACJMK2_007762</name>
</gene>
<dbReference type="Pfam" id="PF00001">
    <property type="entry name" value="7tm_1"/>
    <property type="match status" value="1"/>
</dbReference>
<evidence type="ECO:0000256" key="10">
    <source>
        <dbReference type="SAM" id="Phobius"/>
    </source>
</evidence>
<dbReference type="SUPFAM" id="SSF81321">
    <property type="entry name" value="Family A G protein-coupled receptor-like"/>
    <property type="match status" value="1"/>
</dbReference>
<keyword evidence="8 9" id="KW-0807">Transducer</keyword>
<accession>A0ABD3VJH7</accession>
<feature type="transmembrane region" description="Helical" evidence="10">
    <location>
        <begin position="39"/>
        <end position="63"/>
    </location>
</feature>
<feature type="transmembrane region" description="Helical" evidence="10">
    <location>
        <begin position="118"/>
        <end position="138"/>
    </location>
</feature>
<protein>
    <recommendedName>
        <fullName evidence="11">G-protein coupled receptors family 1 profile domain-containing protein</fullName>
    </recommendedName>
</protein>
<feature type="transmembrane region" description="Helical" evidence="10">
    <location>
        <begin position="171"/>
        <end position="198"/>
    </location>
</feature>
<evidence type="ECO:0000256" key="3">
    <source>
        <dbReference type="ARBA" id="ARBA00022692"/>
    </source>
</evidence>
<evidence type="ECO:0000256" key="2">
    <source>
        <dbReference type="ARBA" id="ARBA00022475"/>
    </source>
</evidence>
<feature type="transmembrane region" description="Helical" evidence="10">
    <location>
        <begin position="225"/>
        <end position="249"/>
    </location>
</feature>
<dbReference type="PRINTS" id="PR00237">
    <property type="entry name" value="GPCRRHODOPSN"/>
</dbReference>
<keyword evidence="6 10" id="KW-0472">Membrane</keyword>
<reference evidence="12 13" key="1">
    <citation type="submission" date="2024-11" db="EMBL/GenBank/DDBJ databases">
        <title>Chromosome-level genome assembly of the freshwater bivalve Anodonta woodiana.</title>
        <authorList>
            <person name="Chen X."/>
        </authorList>
    </citation>
    <scope>NUCLEOTIDE SEQUENCE [LARGE SCALE GENOMIC DNA]</scope>
    <source>
        <strain evidence="12">MN2024</strain>
        <tissue evidence="12">Gills</tissue>
    </source>
</reference>
<dbReference type="SMART" id="SM01381">
    <property type="entry name" value="7TM_GPCR_Srsx"/>
    <property type="match status" value="1"/>
</dbReference>
<evidence type="ECO:0000256" key="8">
    <source>
        <dbReference type="ARBA" id="ARBA00023224"/>
    </source>
</evidence>
<comment type="subcellular location">
    <subcellularLocation>
        <location evidence="1">Cell membrane</location>
        <topology evidence="1">Multi-pass membrane protein</topology>
    </subcellularLocation>
</comment>
<evidence type="ECO:0000256" key="7">
    <source>
        <dbReference type="ARBA" id="ARBA00023170"/>
    </source>
</evidence>
<evidence type="ECO:0000313" key="13">
    <source>
        <dbReference type="Proteomes" id="UP001634394"/>
    </source>
</evidence>
<dbReference type="InterPro" id="IPR050569">
    <property type="entry name" value="TAAR"/>
</dbReference>
<dbReference type="InterPro" id="IPR017452">
    <property type="entry name" value="GPCR_Rhodpsn_7TM"/>
</dbReference>